<evidence type="ECO:0000313" key="2">
    <source>
        <dbReference type="EMBL" id="NDL63249.1"/>
    </source>
</evidence>
<organism evidence="2 3">
    <name type="scientific">Acerihabitans arboris</name>
    <dbReference type="NCBI Taxonomy" id="2691583"/>
    <lineage>
        <taxon>Bacteria</taxon>
        <taxon>Pseudomonadati</taxon>
        <taxon>Pseudomonadota</taxon>
        <taxon>Gammaproteobacteria</taxon>
        <taxon>Enterobacterales</taxon>
        <taxon>Pectobacteriaceae</taxon>
        <taxon>Acerihabitans</taxon>
    </lineage>
</organism>
<dbReference type="PANTHER" id="PTHR43102:SF2">
    <property type="entry name" value="GAF DOMAIN-CONTAINING PROTEIN"/>
    <property type="match status" value="1"/>
</dbReference>
<evidence type="ECO:0000313" key="3">
    <source>
        <dbReference type="Proteomes" id="UP000461443"/>
    </source>
</evidence>
<dbReference type="PANTHER" id="PTHR43102">
    <property type="entry name" value="SLR1143 PROTEIN"/>
    <property type="match status" value="1"/>
</dbReference>
<feature type="domain" description="GAF" evidence="1">
    <location>
        <begin position="215"/>
        <end position="357"/>
    </location>
</feature>
<dbReference type="Pfam" id="PF01590">
    <property type="entry name" value="GAF"/>
    <property type="match status" value="1"/>
</dbReference>
<keyword evidence="2" id="KW-0238">DNA-binding</keyword>
<dbReference type="Gene3D" id="1.10.1660.10">
    <property type="match status" value="1"/>
</dbReference>
<dbReference type="Pfam" id="PF12728">
    <property type="entry name" value="HTH_17"/>
    <property type="match status" value="1"/>
</dbReference>
<dbReference type="InterPro" id="IPR003018">
    <property type="entry name" value="GAF"/>
</dbReference>
<comment type="caution">
    <text evidence="2">The sequence shown here is derived from an EMBL/GenBank/DDBJ whole genome shotgun (WGS) entry which is preliminary data.</text>
</comment>
<gene>
    <name evidence="2" type="ORF">GRH90_10880</name>
</gene>
<dbReference type="SUPFAM" id="SSF46955">
    <property type="entry name" value="Putative DNA-binding domain"/>
    <property type="match status" value="1"/>
</dbReference>
<dbReference type="SMART" id="SM00065">
    <property type="entry name" value="GAF"/>
    <property type="match status" value="1"/>
</dbReference>
<dbReference type="InterPro" id="IPR041657">
    <property type="entry name" value="HTH_17"/>
</dbReference>
<reference evidence="2 3" key="2">
    <citation type="submission" date="2020-02" db="EMBL/GenBank/DDBJ databases">
        <title>The new genus of Enterobacteriales.</title>
        <authorList>
            <person name="Kim I.S."/>
        </authorList>
    </citation>
    <scope>NUCLEOTIDE SEQUENCE [LARGE SCALE GENOMIC DNA]</scope>
    <source>
        <strain evidence="2 3">SAP-6</strain>
    </source>
</reference>
<sequence>MEKDILTTSQAAHLLGISVRTAQLFMEGGTLTSWKTPGGHRRVYRADVLAFMAKKKDHSPAFSSARVVLLASPARRPLLEGLLSTVGECAVEAYGDVYATSFAIGYRLPAVVVVDLADARAERRSLLYHLADHPALGQTRLVAVGRADAMAMAPDRAPLPVRVVPPEQLPDAILTALTDADAPLEHFEFPLSFPLADNEGQRLVAVDRSGLVDTAPEEAFDRLTWLAGQNLRMPIALMTLLTPTRQWFKSRQGLELTQTPRSWAFCNHTVLQKGVFAVEDLSRATLFADNPAVANSPHFRFYAGAPVVDPDGFALGSLCVMDYQPRALNATQEQTLLALAGLASDEVRLRAANRQFRWARDMLERRQQH</sequence>
<dbReference type="EMBL" id="WUBS01000007">
    <property type="protein sequence ID" value="NDL63249.1"/>
    <property type="molecule type" value="Genomic_DNA"/>
</dbReference>
<proteinExistence type="predicted"/>
<keyword evidence="3" id="KW-1185">Reference proteome</keyword>
<dbReference type="InterPro" id="IPR010093">
    <property type="entry name" value="SinI_DNA-bd"/>
</dbReference>
<dbReference type="InterPro" id="IPR009061">
    <property type="entry name" value="DNA-bd_dom_put_sf"/>
</dbReference>
<dbReference type="InterPro" id="IPR029016">
    <property type="entry name" value="GAF-like_dom_sf"/>
</dbReference>
<evidence type="ECO:0000259" key="1">
    <source>
        <dbReference type="SMART" id="SM00065"/>
    </source>
</evidence>
<dbReference type="Proteomes" id="UP000461443">
    <property type="component" value="Unassembled WGS sequence"/>
</dbReference>
<dbReference type="GO" id="GO:0003677">
    <property type="term" value="F:DNA binding"/>
    <property type="evidence" value="ECO:0007669"/>
    <property type="project" value="UniProtKB-KW"/>
</dbReference>
<accession>A0A845SHA7</accession>
<dbReference type="RefSeq" id="WP_162365977.1">
    <property type="nucleotide sequence ID" value="NZ_WUBS01000007.1"/>
</dbReference>
<dbReference type="NCBIfam" id="TIGR01764">
    <property type="entry name" value="excise"/>
    <property type="match status" value="1"/>
</dbReference>
<dbReference type="Gene3D" id="3.30.450.40">
    <property type="match status" value="1"/>
</dbReference>
<reference evidence="2 3" key="1">
    <citation type="submission" date="2019-12" db="EMBL/GenBank/DDBJ databases">
        <authorList>
            <person name="Lee S.D."/>
        </authorList>
    </citation>
    <scope>NUCLEOTIDE SEQUENCE [LARGE SCALE GENOMIC DNA]</scope>
    <source>
        <strain evidence="2 3">SAP-6</strain>
    </source>
</reference>
<dbReference type="SUPFAM" id="SSF55781">
    <property type="entry name" value="GAF domain-like"/>
    <property type="match status" value="1"/>
</dbReference>
<protein>
    <submittedName>
        <fullName evidence="2">Excisionase family DNA-binding protein</fullName>
    </submittedName>
</protein>
<dbReference type="AlphaFoldDB" id="A0A845SHA7"/>
<name>A0A845SHA7_9GAMM</name>